<dbReference type="FunFam" id="3.60.10.10:FF:000005">
    <property type="entry name" value="phosphatidylinositol 3,4,5-trisphosphate 5-phosphatase 1"/>
    <property type="match status" value="1"/>
</dbReference>
<evidence type="ECO:0000256" key="1">
    <source>
        <dbReference type="ARBA" id="ARBA00004170"/>
    </source>
</evidence>
<evidence type="ECO:0000256" key="6">
    <source>
        <dbReference type="ARBA" id="ARBA00022553"/>
    </source>
</evidence>
<dbReference type="CDD" id="cd01725">
    <property type="entry name" value="LSm2"/>
    <property type="match status" value="1"/>
</dbReference>
<proteinExistence type="inferred from homology"/>
<evidence type="ECO:0000256" key="3">
    <source>
        <dbReference type="ARBA" id="ARBA00008734"/>
    </source>
</evidence>
<keyword evidence="6" id="KW-0597">Phosphoprotein</keyword>
<dbReference type="PANTHER" id="PTHR46051:SF3">
    <property type="entry name" value="PHOSPHATIDYLINOSITOL 3,4,5-TRISPHOSPHATE 5-PHOSPHATASE 1"/>
    <property type="match status" value="1"/>
</dbReference>
<dbReference type="PANTHER" id="PTHR46051">
    <property type="entry name" value="SH2 DOMAIN-CONTAINING PROTEIN"/>
    <property type="match status" value="1"/>
</dbReference>
<dbReference type="STRING" id="240159.A0A4U5UJ43"/>
<evidence type="ECO:0000313" key="16">
    <source>
        <dbReference type="EMBL" id="TKS74814.1"/>
    </source>
</evidence>
<keyword evidence="11" id="KW-0472">Membrane</keyword>
<dbReference type="SUPFAM" id="SSF55550">
    <property type="entry name" value="SH2 domain"/>
    <property type="match status" value="1"/>
</dbReference>
<dbReference type="InterPro" id="IPR000300">
    <property type="entry name" value="IPPc"/>
</dbReference>
<dbReference type="InterPro" id="IPR057509">
    <property type="entry name" value="C2_SHIP1-2_2nd"/>
</dbReference>
<keyword evidence="9" id="KW-0130">Cell adhesion</keyword>
<keyword evidence="8" id="KW-0391">Immunity</keyword>
<evidence type="ECO:0000256" key="11">
    <source>
        <dbReference type="ARBA" id="ARBA00023136"/>
    </source>
</evidence>
<organism evidence="16 17">
    <name type="scientific">Collichthys lucidus</name>
    <name type="common">Big head croaker</name>
    <name type="synonym">Sciaena lucida</name>
    <dbReference type="NCBI Taxonomy" id="240159"/>
    <lineage>
        <taxon>Eukaryota</taxon>
        <taxon>Metazoa</taxon>
        <taxon>Chordata</taxon>
        <taxon>Craniata</taxon>
        <taxon>Vertebrata</taxon>
        <taxon>Euteleostomi</taxon>
        <taxon>Actinopterygii</taxon>
        <taxon>Neopterygii</taxon>
        <taxon>Teleostei</taxon>
        <taxon>Neoteleostei</taxon>
        <taxon>Acanthomorphata</taxon>
        <taxon>Eupercaria</taxon>
        <taxon>Sciaenidae</taxon>
        <taxon>Collichthys</taxon>
    </lineage>
</organism>
<evidence type="ECO:0000256" key="12">
    <source>
        <dbReference type="ARBA" id="ARBA00023212"/>
    </source>
</evidence>
<feature type="compositionally biased region" description="Basic and acidic residues" evidence="14">
    <location>
        <begin position="913"/>
        <end position="922"/>
    </location>
</feature>
<dbReference type="Gene3D" id="3.60.10.10">
    <property type="entry name" value="Endonuclease/exonuclease/phosphatase"/>
    <property type="match status" value="1"/>
</dbReference>
<dbReference type="Pfam" id="PF22669">
    <property type="entry name" value="Exo_endo_phos2"/>
    <property type="match status" value="1"/>
</dbReference>
<feature type="region of interest" description="Disordered" evidence="14">
    <location>
        <begin position="105"/>
        <end position="139"/>
    </location>
</feature>
<dbReference type="SMART" id="SM00252">
    <property type="entry name" value="SH2"/>
    <property type="match status" value="1"/>
</dbReference>
<dbReference type="Pfam" id="PF00017">
    <property type="entry name" value="SH2"/>
    <property type="match status" value="1"/>
</dbReference>
<evidence type="ECO:0000256" key="5">
    <source>
        <dbReference type="ARBA" id="ARBA00022490"/>
    </source>
</evidence>
<evidence type="ECO:0000256" key="13">
    <source>
        <dbReference type="PROSITE-ProRule" id="PRU00191"/>
    </source>
</evidence>
<dbReference type="SMART" id="SM00128">
    <property type="entry name" value="IPPc"/>
    <property type="match status" value="1"/>
</dbReference>
<dbReference type="CDD" id="cd10343">
    <property type="entry name" value="SH2_SHIP"/>
    <property type="match status" value="1"/>
</dbReference>
<protein>
    <recommendedName>
        <fullName evidence="4">phosphatidylinositol-3,4,5-trisphosphate 5-phosphatase</fullName>
        <ecNumber evidence="4">3.1.3.86</ecNumber>
    </recommendedName>
</protein>
<keyword evidence="17" id="KW-1185">Reference proteome</keyword>
<evidence type="ECO:0000256" key="4">
    <source>
        <dbReference type="ARBA" id="ARBA00012981"/>
    </source>
</evidence>
<feature type="compositionally biased region" description="Basic and acidic residues" evidence="14">
    <location>
        <begin position="1010"/>
        <end position="1022"/>
    </location>
</feature>
<evidence type="ECO:0000256" key="2">
    <source>
        <dbReference type="ARBA" id="ARBA00004245"/>
    </source>
</evidence>
<dbReference type="SUPFAM" id="SSF50182">
    <property type="entry name" value="Sm-like ribonucleoproteins"/>
    <property type="match status" value="1"/>
</dbReference>
<feature type="domain" description="SH2" evidence="15">
    <location>
        <begin position="7"/>
        <end position="103"/>
    </location>
</feature>
<feature type="region of interest" description="Disordered" evidence="14">
    <location>
        <begin position="858"/>
        <end position="1036"/>
    </location>
</feature>
<evidence type="ECO:0000256" key="10">
    <source>
        <dbReference type="ARBA" id="ARBA00022999"/>
    </source>
</evidence>
<keyword evidence="12" id="KW-0206">Cytoskeleton</keyword>
<dbReference type="AlphaFoldDB" id="A0A4U5UJ43"/>
<accession>A0A4U5UJ43</accession>
<comment type="subcellular location">
    <subcellularLocation>
        <location evidence="2">Cytoplasm</location>
        <location evidence="2">Cytoskeleton</location>
    </subcellularLocation>
    <subcellularLocation>
        <location evidence="1">Membrane</location>
        <topology evidence="1">Peripheral membrane protein</topology>
    </subcellularLocation>
</comment>
<dbReference type="Pfam" id="PF24147">
    <property type="entry name" value="C2_SHIP1-2_2nd"/>
    <property type="match status" value="1"/>
</dbReference>
<dbReference type="Gene3D" id="2.30.30.100">
    <property type="match status" value="1"/>
</dbReference>
<dbReference type="InterPro" id="IPR036860">
    <property type="entry name" value="SH2_dom_sf"/>
</dbReference>
<evidence type="ECO:0000313" key="17">
    <source>
        <dbReference type="Proteomes" id="UP000298787"/>
    </source>
</evidence>
<feature type="compositionally biased region" description="Polar residues" evidence="14">
    <location>
        <begin position="951"/>
        <end position="973"/>
    </location>
</feature>
<dbReference type="GO" id="GO:0007155">
    <property type="term" value="P:cell adhesion"/>
    <property type="evidence" value="ECO:0007669"/>
    <property type="project" value="UniProtKB-KW"/>
</dbReference>
<sequence length="1122" mass="126039">MPSSQPWCHGNITRSKAEDLLSKAARDGSFLIRDSESILGAYALCVLYQNCVYTYRILPNEDKKLSVQASEGVPIRFFSMLPELVEAYYSPNMGLVTHLQYPVQREEDVDEEPESNNLPPQLPPRNFAANDGKESPEQTFKSLSETYLTRLQHMDLSIIPEEHAMAIQEYFRNSICQDAEQVQNGYPNLPGLKKLTMTVCKNLNSEISRVLPTLEVCHRALDQQLSPGIGPFSKQMSVDSGRSVSFRLEQLTKLLYSIEDKVKQESLGISTKMFLKVDVESGKLYFKKSKDGPEDKYFVHNKKEYCDYFSVLQLVKSLKMHGKLVIVVETEKEKILRKEFTFDNTKCKGQGKTRDDSADHIPHDFYVIGTQEDPLGEREWADTVKSVLRKLTNISFKQVAIHTLWNIRIVVLAKPEHENRISHVFSDSVKTGIANTLGNKGAVGVSFMFNGTSFGFVNSHLTSGSEKKLRRNQNYMSIVRFLNLGDKKLNPFDITHQFTHLFWLGDLNYRVEFPSTEAENIVTKIKQQQYHELLSKDQLSMERKEGKVFLHFDEEEITFAPTYRFERDTREKYAYTKAKATGTKYNLPSWCDRVLRKSYPLIHVVCQAYDSFSQTLQLAGCTNDIMTSDHSPVFASFEVGVASQFVSKQESDDVRLYFPDPNSAPQGGIQITNCVATLMTKSKTKFFIEYHSSCLEKTVKTAEGENTEHSDGSIKVRFGSQVELTPIISDPEYLLDQHILICVKSTDSDESYGEGCVALRAAQFCDTEFHITLTHDGERAGTLSGAIHLHTSEGKPTEKLYDFIKVEKDDTVTSKGKGGDINKFSITQAHDISNPSYMSYQKGNVIDKGWSYSMPPKNLPTAGQGSKECKKGGYEVGTRSPTGKSLNPMGEGEKVSEMFDNPLYGSMGKPHGWGKDQDHQQWDHLTPPDAGFTSSKAADGDNDRPPVPTPRNRSFTCSETKNPPPTSLTSHPASQKKPVVPSRSEGAGAHSRPPLPSKIRQGMPDPQALKPRDYRDSSELPIKHRPPARPGQPQPHKDTFLLVLQVAGGEGCGGGAQERPEYLNIKLTDISVTDPEKYPHMLSVKNCFIRGSVVRYVQLPADEVDTQLLQDAARKEAMQQKQ</sequence>
<dbReference type="GO" id="GO:0016020">
    <property type="term" value="C:membrane"/>
    <property type="evidence" value="ECO:0007669"/>
    <property type="project" value="UniProtKB-SubCell"/>
</dbReference>
<dbReference type="SUPFAM" id="SSF56219">
    <property type="entry name" value="DNase I-like"/>
    <property type="match status" value="1"/>
</dbReference>
<evidence type="ECO:0000256" key="7">
    <source>
        <dbReference type="ARBA" id="ARBA00022801"/>
    </source>
</evidence>
<evidence type="ECO:0000256" key="8">
    <source>
        <dbReference type="ARBA" id="ARBA00022859"/>
    </source>
</evidence>
<dbReference type="GO" id="GO:0006397">
    <property type="term" value="P:mRNA processing"/>
    <property type="evidence" value="ECO:0007669"/>
    <property type="project" value="InterPro"/>
</dbReference>
<dbReference type="Gene3D" id="3.30.505.10">
    <property type="entry name" value="SH2 domain"/>
    <property type="match status" value="1"/>
</dbReference>
<dbReference type="GO" id="GO:0045779">
    <property type="term" value="P:negative regulation of bone resorption"/>
    <property type="evidence" value="ECO:0007669"/>
    <property type="project" value="TreeGrafter"/>
</dbReference>
<keyword evidence="7" id="KW-0378">Hydrolase</keyword>
<dbReference type="PROSITE" id="PS50001">
    <property type="entry name" value="SH2"/>
    <property type="match status" value="1"/>
</dbReference>
<dbReference type="GO" id="GO:0050776">
    <property type="term" value="P:regulation of immune response"/>
    <property type="evidence" value="ECO:0007669"/>
    <property type="project" value="TreeGrafter"/>
</dbReference>
<dbReference type="EC" id="3.1.3.86" evidence="4"/>
<dbReference type="Pfam" id="PF24150">
    <property type="entry name" value="C2_SHIP1-2_first"/>
    <property type="match status" value="1"/>
</dbReference>
<dbReference type="InterPro" id="IPR000980">
    <property type="entry name" value="SH2"/>
</dbReference>
<keyword evidence="5" id="KW-0963">Cytoplasm</keyword>
<dbReference type="GO" id="GO:0045659">
    <property type="term" value="P:negative regulation of neutrophil differentiation"/>
    <property type="evidence" value="ECO:0007669"/>
    <property type="project" value="TreeGrafter"/>
</dbReference>
<dbReference type="GO" id="GO:0005829">
    <property type="term" value="C:cytosol"/>
    <property type="evidence" value="ECO:0007669"/>
    <property type="project" value="TreeGrafter"/>
</dbReference>
<dbReference type="GO" id="GO:0002376">
    <property type="term" value="P:immune system process"/>
    <property type="evidence" value="ECO:0007669"/>
    <property type="project" value="UniProtKB-KW"/>
</dbReference>
<evidence type="ECO:0000256" key="9">
    <source>
        <dbReference type="ARBA" id="ARBA00022889"/>
    </source>
</evidence>
<dbReference type="EMBL" id="CM014085">
    <property type="protein sequence ID" value="TKS74814.1"/>
    <property type="molecule type" value="Genomic_DNA"/>
</dbReference>
<dbReference type="GO" id="GO:0045579">
    <property type="term" value="P:positive regulation of B cell differentiation"/>
    <property type="evidence" value="ECO:0007669"/>
    <property type="project" value="TreeGrafter"/>
</dbReference>
<dbReference type="Proteomes" id="UP000298787">
    <property type="component" value="Chromosome 8"/>
</dbReference>
<keyword evidence="10 13" id="KW-0727">SH2 domain</keyword>
<dbReference type="GO" id="GO:0009968">
    <property type="term" value="P:negative regulation of signal transduction"/>
    <property type="evidence" value="ECO:0007669"/>
    <property type="project" value="TreeGrafter"/>
</dbReference>
<dbReference type="PRINTS" id="PR00401">
    <property type="entry name" value="SH2DOMAIN"/>
</dbReference>
<evidence type="ECO:0000259" key="15">
    <source>
        <dbReference type="PROSITE" id="PS50001"/>
    </source>
</evidence>
<dbReference type="InterPro" id="IPR036691">
    <property type="entry name" value="Endo/exonu/phosph_ase_sf"/>
</dbReference>
<dbReference type="GO" id="GO:0005856">
    <property type="term" value="C:cytoskeleton"/>
    <property type="evidence" value="ECO:0007669"/>
    <property type="project" value="UniProtKB-SubCell"/>
</dbReference>
<dbReference type="GO" id="GO:0034485">
    <property type="term" value="F:phosphatidylinositol-3,4,5-trisphosphate 5-phosphatase activity"/>
    <property type="evidence" value="ECO:0007669"/>
    <property type="project" value="UniProtKB-EC"/>
</dbReference>
<reference evidence="16 17" key="1">
    <citation type="submission" date="2019-01" db="EMBL/GenBank/DDBJ databases">
        <title>Genome Assembly of Collichthys lucidus.</title>
        <authorList>
            <person name="Cai M."/>
            <person name="Xiao S."/>
        </authorList>
    </citation>
    <scope>NUCLEOTIDE SEQUENCE [LARGE SCALE GENOMIC DNA]</scope>
    <source>
        <strain evidence="16">JT15FE1705JMU</strain>
        <tissue evidence="16">Muscle</tissue>
    </source>
</reference>
<dbReference type="FunFam" id="3.30.505.10:FF:000035">
    <property type="entry name" value="phosphatidylinositol 3,4,5-trisphosphate 5-phosphatase 1"/>
    <property type="match status" value="1"/>
</dbReference>
<gene>
    <name evidence="16" type="ORF">D9C73_008897</name>
</gene>
<evidence type="ECO:0000256" key="14">
    <source>
        <dbReference type="SAM" id="MobiDB-lite"/>
    </source>
</evidence>
<dbReference type="InterPro" id="IPR057510">
    <property type="entry name" value="C2_SHIP1-2_first"/>
</dbReference>
<dbReference type="InterPro" id="IPR016654">
    <property type="entry name" value="U6_snRNA_Lsm2"/>
</dbReference>
<dbReference type="InterPro" id="IPR010920">
    <property type="entry name" value="LSM_dom_sf"/>
</dbReference>
<name>A0A4U5UJ43_COLLU</name>
<comment type="similarity">
    <text evidence="3">Belongs to the inositol 1,4,5-trisphosphate 5-phosphatase family.</text>
</comment>
<dbReference type="GO" id="GO:0046856">
    <property type="term" value="P:phosphatidylinositol dephosphorylation"/>
    <property type="evidence" value="ECO:0007669"/>
    <property type="project" value="InterPro"/>
</dbReference>